<reference evidence="2 3" key="2">
    <citation type="journal article" date="2011" name="J. Bacteriol.">
        <title>Genome Sequence of Kosmotoga olearia Strain TBF 19.5.1, a Thermophilic Bacterium with a Wide Growth Temperature Range, Isolated from the Troll B Oil Platform in the North Sea.</title>
        <authorList>
            <person name="Swithers K.S."/>
            <person name="Dipippo J.L."/>
            <person name="Bruce D.C."/>
            <person name="Detter C."/>
            <person name="Tapia R."/>
            <person name="Han S."/>
            <person name="Goodwin L.A."/>
            <person name="Han J."/>
            <person name="Woyke T."/>
            <person name="Pitluck S."/>
            <person name="Pennacchio L."/>
            <person name="Nolan M."/>
            <person name="Mikhailova N."/>
            <person name="Land M.L."/>
            <person name="Nesbo C.L."/>
            <person name="Gogarten J.P."/>
            <person name="Noll K.M."/>
        </authorList>
    </citation>
    <scope>NUCLEOTIDE SEQUENCE [LARGE SCALE GENOMIC DNA]</scope>
    <source>
        <strain evidence="3">ATCC BAA-1733 / DSM 21960 / TBF 19.5.1</strain>
    </source>
</reference>
<dbReference type="RefSeq" id="WP_015868660.1">
    <property type="nucleotide sequence ID" value="NC_012785.1"/>
</dbReference>
<evidence type="ECO:0000313" key="2">
    <source>
        <dbReference type="EMBL" id="ACR80007.1"/>
    </source>
</evidence>
<dbReference type="AlphaFoldDB" id="C5CDE4"/>
<name>C5CDE4_KOSOT</name>
<dbReference type="Pfam" id="PF13470">
    <property type="entry name" value="PIN_3"/>
    <property type="match status" value="1"/>
</dbReference>
<sequence>MKVVIDTNVLVSALLKPYSKPATILNMIIAGQIVPCFDARIFNEYEHVLLRKKFGFDPSLVEIFLRYLKRHGIFVTPKPLDPVLPDPYDLPFYEVAASAGAVIITGNKKHFPVDDVEVFSPDEFLRRE</sequence>
<dbReference type="SUPFAM" id="SSF88723">
    <property type="entry name" value="PIN domain-like"/>
    <property type="match status" value="1"/>
</dbReference>
<keyword evidence="3" id="KW-1185">Reference proteome</keyword>
<dbReference type="InterPro" id="IPR029060">
    <property type="entry name" value="PIN-like_dom_sf"/>
</dbReference>
<dbReference type="NCBIfam" id="TIGR00305">
    <property type="entry name" value="putative toxin-antitoxin system toxin component, PIN family"/>
    <property type="match status" value="1"/>
</dbReference>
<dbReference type="OrthoDB" id="9802272at2"/>
<feature type="domain" description="PIN" evidence="1">
    <location>
        <begin position="2"/>
        <end position="109"/>
    </location>
</feature>
<organism evidence="2 3">
    <name type="scientific">Kosmotoga olearia (strain ATCC BAA-1733 / DSM 21960 / TBF 19.5.1)</name>
    <dbReference type="NCBI Taxonomy" id="521045"/>
    <lineage>
        <taxon>Bacteria</taxon>
        <taxon>Thermotogati</taxon>
        <taxon>Thermotogota</taxon>
        <taxon>Thermotogae</taxon>
        <taxon>Kosmotogales</taxon>
        <taxon>Kosmotogaceae</taxon>
        <taxon>Kosmotoga</taxon>
    </lineage>
</organism>
<dbReference type="InterPro" id="IPR002850">
    <property type="entry name" value="PIN_toxin-like"/>
</dbReference>
<dbReference type="KEGG" id="kol:Kole_1313"/>
<dbReference type="Proteomes" id="UP000002382">
    <property type="component" value="Chromosome"/>
</dbReference>
<protein>
    <submittedName>
        <fullName evidence="2">PilT protein domain protein</fullName>
    </submittedName>
</protein>
<dbReference type="PANTHER" id="PTHR34610">
    <property type="entry name" value="SSL7007 PROTEIN"/>
    <property type="match status" value="1"/>
</dbReference>
<proteinExistence type="predicted"/>
<evidence type="ECO:0000313" key="3">
    <source>
        <dbReference type="Proteomes" id="UP000002382"/>
    </source>
</evidence>
<gene>
    <name evidence="2" type="ordered locus">Kole_1313</name>
</gene>
<evidence type="ECO:0000259" key="1">
    <source>
        <dbReference type="Pfam" id="PF13470"/>
    </source>
</evidence>
<dbReference type="EMBL" id="CP001634">
    <property type="protein sequence ID" value="ACR80007.1"/>
    <property type="molecule type" value="Genomic_DNA"/>
</dbReference>
<reference evidence="2 3" key="1">
    <citation type="submission" date="2009-06" db="EMBL/GenBank/DDBJ databases">
        <title>Complete sequence of Thermotogales bacterium TBF 19.5.1.</title>
        <authorList>
            <consortium name="US DOE Joint Genome Institute"/>
            <person name="Lucas S."/>
            <person name="Copeland A."/>
            <person name="Lapidus A."/>
            <person name="Glavina del Rio T."/>
            <person name="Tice H."/>
            <person name="Bruce D."/>
            <person name="Goodwin L."/>
            <person name="Pitluck S."/>
            <person name="Chertkov O."/>
            <person name="Brettin T."/>
            <person name="Detter J.C."/>
            <person name="Han C."/>
            <person name="Schmutz J."/>
            <person name="Larimer F."/>
            <person name="Land M."/>
            <person name="Hauser L."/>
            <person name="Kyrpides N."/>
            <person name="Ovchinnikova G."/>
            <person name="Noll K."/>
        </authorList>
    </citation>
    <scope>NUCLEOTIDE SEQUENCE [LARGE SCALE GENOMIC DNA]</scope>
    <source>
        <strain evidence="3">ATCC BAA-1733 / DSM 21960 / TBF 19.5.1</strain>
    </source>
</reference>
<dbReference type="PANTHER" id="PTHR34610:SF3">
    <property type="entry name" value="SSL7007 PROTEIN"/>
    <property type="match status" value="1"/>
</dbReference>
<dbReference type="eggNOG" id="COG1569">
    <property type="taxonomic scope" value="Bacteria"/>
</dbReference>
<dbReference type="STRING" id="521045.Kole_1313"/>
<dbReference type="HOGENOM" id="CLU_116617_6_0_0"/>
<dbReference type="InterPro" id="IPR002716">
    <property type="entry name" value="PIN_dom"/>
</dbReference>
<accession>C5CDE4</accession>